<evidence type="ECO:0000256" key="1">
    <source>
        <dbReference type="SAM" id="Phobius"/>
    </source>
</evidence>
<dbReference type="KEGG" id="mag:amb0844"/>
<keyword evidence="3" id="KW-1185">Reference proteome</keyword>
<evidence type="ECO:0000313" key="2">
    <source>
        <dbReference type="EMBL" id="BAE49648.1"/>
    </source>
</evidence>
<protein>
    <submittedName>
        <fullName evidence="2">Uncharacterized protein</fullName>
    </submittedName>
</protein>
<evidence type="ECO:0000313" key="3">
    <source>
        <dbReference type="Proteomes" id="UP000007058"/>
    </source>
</evidence>
<dbReference type="STRING" id="342108.amb0844"/>
<proteinExistence type="predicted"/>
<keyword evidence="1" id="KW-1133">Transmembrane helix</keyword>
<keyword evidence="1" id="KW-0812">Transmembrane</keyword>
<dbReference type="EMBL" id="AP007255">
    <property type="protein sequence ID" value="BAE49648.1"/>
    <property type="molecule type" value="Genomic_DNA"/>
</dbReference>
<name>Q2W927_PARM1</name>
<dbReference type="AlphaFoldDB" id="Q2W927"/>
<accession>Q2W927</accession>
<dbReference type="HOGENOM" id="CLU_3063163_0_0_5"/>
<feature type="transmembrane region" description="Helical" evidence="1">
    <location>
        <begin position="27"/>
        <end position="46"/>
    </location>
</feature>
<dbReference type="Proteomes" id="UP000007058">
    <property type="component" value="Chromosome"/>
</dbReference>
<reference evidence="2 3" key="1">
    <citation type="journal article" date="2005" name="DNA Res.">
        <title>Complete genome sequence of the facultative anaerobic magnetotactic bacterium Magnetospirillum sp. strain AMB-1.</title>
        <authorList>
            <person name="Matsunaga T."/>
            <person name="Okamura Y."/>
            <person name="Fukuda Y."/>
            <person name="Wahyudi A.T."/>
            <person name="Murase Y."/>
            <person name="Takeyama H."/>
        </authorList>
    </citation>
    <scope>NUCLEOTIDE SEQUENCE [LARGE SCALE GENOMIC DNA]</scope>
    <source>
        <strain evidence="3">ATCC 700264 / AMB-1</strain>
    </source>
</reference>
<sequence>MGKPSSFGTGAFFLTQFPSWRQSTGGIWFAFLTLRILRIATAYHILKAWALVM</sequence>
<keyword evidence="1" id="KW-0472">Membrane</keyword>
<organism evidence="2 3">
    <name type="scientific">Paramagnetospirillum magneticum (strain ATCC 700264 / AMB-1)</name>
    <name type="common">Magnetospirillum magneticum</name>
    <dbReference type="NCBI Taxonomy" id="342108"/>
    <lineage>
        <taxon>Bacteria</taxon>
        <taxon>Pseudomonadati</taxon>
        <taxon>Pseudomonadota</taxon>
        <taxon>Alphaproteobacteria</taxon>
        <taxon>Rhodospirillales</taxon>
        <taxon>Magnetospirillaceae</taxon>
        <taxon>Paramagnetospirillum</taxon>
    </lineage>
</organism>
<gene>
    <name evidence="2" type="ordered locus">amb0844</name>
</gene>